<feature type="domain" description="PEP-utilising enzyme C-terminal" evidence="19">
    <location>
        <begin position="529"/>
        <end position="880"/>
    </location>
</feature>
<evidence type="ECO:0000256" key="11">
    <source>
        <dbReference type="ARBA" id="ARBA00022842"/>
    </source>
</evidence>
<dbReference type="GO" id="GO:0046872">
    <property type="term" value="F:metal ion binding"/>
    <property type="evidence" value="ECO:0007669"/>
    <property type="project" value="UniProtKB-UniRule"/>
</dbReference>
<dbReference type="Gene3D" id="3.50.30.10">
    <property type="entry name" value="Phosphohistidine domain"/>
    <property type="match status" value="1"/>
</dbReference>
<evidence type="ECO:0000256" key="12">
    <source>
        <dbReference type="PIRNR" id="PIRNR000853"/>
    </source>
</evidence>
<evidence type="ECO:0000259" key="18">
    <source>
        <dbReference type="Pfam" id="PF01326"/>
    </source>
</evidence>
<comment type="similarity">
    <text evidence="3 12">Belongs to the PEP-utilizing enzyme family.</text>
</comment>
<dbReference type="InterPro" id="IPR036637">
    <property type="entry name" value="Phosphohistidine_dom_sf"/>
</dbReference>
<evidence type="ECO:0000313" key="20">
    <source>
        <dbReference type="EMBL" id="TCD11289.1"/>
    </source>
</evidence>
<feature type="binding site" evidence="14">
    <location>
        <position position="628"/>
    </location>
    <ligand>
        <name>substrate</name>
    </ligand>
</feature>
<comment type="catalytic activity">
    <reaction evidence="12">
        <text>pyruvate + phosphate + ATP = phosphoenolpyruvate + AMP + diphosphate + H(+)</text>
        <dbReference type="Rhea" id="RHEA:10756"/>
        <dbReference type="ChEBI" id="CHEBI:15361"/>
        <dbReference type="ChEBI" id="CHEBI:15378"/>
        <dbReference type="ChEBI" id="CHEBI:30616"/>
        <dbReference type="ChEBI" id="CHEBI:33019"/>
        <dbReference type="ChEBI" id="CHEBI:43474"/>
        <dbReference type="ChEBI" id="CHEBI:58702"/>
        <dbReference type="ChEBI" id="CHEBI:456215"/>
        <dbReference type="EC" id="2.7.9.1"/>
    </reaction>
</comment>
<dbReference type="EC" id="2.7.9.1" evidence="4 12"/>
<protein>
    <recommendedName>
        <fullName evidence="5 12">Pyruvate, phosphate dikinase</fullName>
        <ecNumber evidence="4 12">2.7.9.1</ecNumber>
    </recommendedName>
</protein>
<evidence type="ECO:0000259" key="19">
    <source>
        <dbReference type="Pfam" id="PF02896"/>
    </source>
</evidence>
<keyword evidence="9 20" id="KW-0418">Kinase</keyword>
<dbReference type="SUPFAM" id="SSF56059">
    <property type="entry name" value="Glutathione synthetase ATP-binding domain-like"/>
    <property type="match status" value="1"/>
</dbReference>
<dbReference type="InterPro" id="IPR002192">
    <property type="entry name" value="PPDK_AMP/ATP-bd"/>
</dbReference>
<dbReference type="GO" id="GO:0005524">
    <property type="term" value="F:ATP binding"/>
    <property type="evidence" value="ECO:0007669"/>
    <property type="project" value="UniProtKB-UniRule"/>
</dbReference>
<dbReference type="Gene3D" id="3.20.20.60">
    <property type="entry name" value="Phosphoenolpyruvate-binding domains"/>
    <property type="match status" value="1"/>
</dbReference>
<dbReference type="InterPro" id="IPR000121">
    <property type="entry name" value="PEP_util_C"/>
</dbReference>
<comment type="cofactor">
    <cofactor evidence="1 12 15">
        <name>Mg(2+)</name>
        <dbReference type="ChEBI" id="CHEBI:18420"/>
    </cofactor>
</comment>
<reference evidence="20 21" key="1">
    <citation type="journal article" date="2015" name="Antonie Van Leeuwenhoek">
        <title>Oricola cellulosilytica gen. nov., sp. nov., a cellulose-degrading bacterium of the family Phyllobacteriaceae isolated from surface seashore water, and emended descriptions of Mesorhizobium loti and Phyllobacterium myrsinacearum.</title>
        <authorList>
            <person name="Hameed A."/>
            <person name="Shahina M."/>
            <person name="Lai W.A."/>
            <person name="Lin S.Y."/>
            <person name="Young L.S."/>
            <person name="Liu Y.C."/>
            <person name="Hsu Y.H."/>
            <person name="Young C.C."/>
        </authorList>
    </citation>
    <scope>NUCLEOTIDE SEQUENCE [LARGE SCALE GENOMIC DNA]</scope>
    <source>
        <strain evidence="20 21">KCTC 52183</strain>
    </source>
</reference>
<dbReference type="InterPro" id="IPR010121">
    <property type="entry name" value="Pyruvate_phosphate_dikinase"/>
</dbReference>
<evidence type="ECO:0000256" key="8">
    <source>
        <dbReference type="ARBA" id="ARBA00022741"/>
    </source>
</evidence>
<feature type="binding site" evidence="14">
    <location>
        <position position="756"/>
    </location>
    <ligand>
        <name>substrate</name>
    </ligand>
</feature>
<feature type="domain" description="Pyruvate phosphate dikinase AMP/ATP-binding" evidence="18">
    <location>
        <begin position="60"/>
        <end position="301"/>
    </location>
</feature>
<name>A0A4R0P3S0_9HYPH</name>
<feature type="binding site" evidence="14">
    <location>
        <position position="780"/>
    </location>
    <ligand>
        <name>substrate</name>
    </ligand>
</feature>
<keyword evidence="10" id="KW-0067">ATP-binding</keyword>
<feature type="binding site" evidence="15">
    <location>
        <position position="780"/>
    </location>
    <ligand>
        <name>Mg(2+)</name>
        <dbReference type="ChEBI" id="CHEBI:18420"/>
    </ligand>
</feature>
<evidence type="ECO:0000256" key="6">
    <source>
        <dbReference type="ARBA" id="ARBA00022679"/>
    </source>
</evidence>
<dbReference type="GO" id="GO:0050242">
    <property type="term" value="F:pyruvate, phosphate dikinase activity"/>
    <property type="evidence" value="ECO:0007669"/>
    <property type="project" value="UniProtKB-UniRule"/>
</dbReference>
<organism evidence="20 21">
    <name type="scientific">Oricola cellulosilytica</name>
    <dbReference type="NCBI Taxonomy" id="1429082"/>
    <lineage>
        <taxon>Bacteria</taxon>
        <taxon>Pseudomonadati</taxon>
        <taxon>Pseudomonadota</taxon>
        <taxon>Alphaproteobacteria</taxon>
        <taxon>Hyphomicrobiales</taxon>
        <taxon>Ahrensiaceae</taxon>
        <taxon>Oricola</taxon>
    </lineage>
</organism>
<sequence>MANWVYSFGAGKADGSARDRARLGGKGASLAEMARLGLPVPPGFTIATDLCQHYYSNGKSMPDGIQRQVETALQALERVTRRTFGAGDHPLLVSVRSGSRDSMPGMLDTVLNLGLNDDTVEALARSTGNTTFAHDSYRRFIQMYASVVMGLEQSMFEDVIHCVKRKMGMTRDADLGARDWQAIIARYKGLVRDELGEEFPQDPFAQLWGAITAVLQSWMSPRAITYRALHAIPADWGTAVTVQSMVFGNMGEGSATGVAFTRDPATGDDRLYGEFLPNAQGEDVVGGARTPHPLTKAQSTDSGRAAMDIALPVTFQELKDVARRLENHYRDVQDIEFTVETGKLWLLQTRTGKRTPRAAVRIAVDMAEKGLISKPEALRRIDPASLEQLLHPMISPDVERTVIGRGLPASPGAASGAIVFTSEEAEEARAVGRRTILVRPETSPEDIHGMHAAEGILTIHGGTTSHAAVVARGMGKPCISGANSVRMNVSKGILITGGRTLKSGDVITLDGTRGEVLLGELPTVQPELSGDFGTLMEWADEIRRMKVRTNAETPDEARVAREFGAEGIGLCRTERMFYDDDRIRAMRAFILASDDDARARAIDTLQDMQKADFLELFEIMSGQPVTIRLFDPPLHEFLPRFGREMEDTALAMGVEVEQIRQKAEELHEVNPMLGNRGVRLAICYPEIIEMQARAIFQAVLEAGKKTGETVVPEIMVPLVAYERELKYIKDRIDVIAKAAIEEWGREFKYLVGTMIELPRAAIRADRIAEGSEFFSFGTNDLTQSTFGISRDDAGVYLNEYLQKGIIDRDPFLTIDVEGVGEFIRMACERGQRTRPDITLGICGEHGGDPASIQFCEAVGLHYVSCSPYRVPVARLAAAQATLANGGG</sequence>
<evidence type="ECO:0000313" key="21">
    <source>
        <dbReference type="Proteomes" id="UP000291301"/>
    </source>
</evidence>
<dbReference type="Gene3D" id="1.20.80.30">
    <property type="match status" value="1"/>
</dbReference>
<keyword evidence="6 20" id="KW-0808">Transferase</keyword>
<feature type="active site" description="Proton donor" evidence="13">
    <location>
        <position position="842"/>
    </location>
</feature>
<dbReference type="NCBIfam" id="TIGR01828">
    <property type="entry name" value="pyru_phos_dikin"/>
    <property type="match status" value="1"/>
</dbReference>
<dbReference type="InterPro" id="IPR018274">
    <property type="entry name" value="PEP_util_AS"/>
</dbReference>
<dbReference type="Proteomes" id="UP000291301">
    <property type="component" value="Unassembled WGS sequence"/>
</dbReference>
<feature type="binding site" evidence="14">
    <location>
        <position position="779"/>
    </location>
    <ligand>
        <name>substrate</name>
    </ligand>
</feature>
<keyword evidence="11 15" id="KW-0460">Magnesium</keyword>
<dbReference type="PANTHER" id="PTHR22931">
    <property type="entry name" value="PHOSPHOENOLPYRUVATE DIKINASE-RELATED"/>
    <property type="match status" value="1"/>
</dbReference>
<feature type="domain" description="PEP-utilising enzyme mobile" evidence="17">
    <location>
        <begin position="434"/>
        <end position="514"/>
    </location>
</feature>
<dbReference type="OrthoDB" id="9765468at2"/>
<keyword evidence="7 15" id="KW-0479">Metal-binding</keyword>
<evidence type="ECO:0000256" key="1">
    <source>
        <dbReference type="ARBA" id="ARBA00001946"/>
    </source>
</evidence>
<evidence type="ECO:0000256" key="13">
    <source>
        <dbReference type="PIRSR" id="PIRSR000853-1"/>
    </source>
</evidence>
<dbReference type="NCBIfam" id="NF004531">
    <property type="entry name" value="PRK05878.1"/>
    <property type="match status" value="1"/>
</dbReference>
<keyword evidence="8" id="KW-0547">Nucleotide-binding</keyword>
<keyword evidence="20" id="KW-0670">Pyruvate</keyword>
<dbReference type="Pfam" id="PF02896">
    <property type="entry name" value="PEP-utilizers_C"/>
    <property type="match status" value="1"/>
</dbReference>
<dbReference type="PROSITE" id="PS00370">
    <property type="entry name" value="PEP_ENZYMES_PHOS_SITE"/>
    <property type="match status" value="1"/>
</dbReference>
<dbReference type="Gene3D" id="3.30.470.20">
    <property type="entry name" value="ATP-grasp fold, B domain"/>
    <property type="match status" value="1"/>
</dbReference>
<gene>
    <name evidence="20" type="ORF">E0D97_17335</name>
</gene>
<feature type="binding site" evidence="14">
    <location>
        <position position="572"/>
    </location>
    <ligand>
        <name>substrate</name>
    </ligand>
</feature>
<comment type="function">
    <text evidence="2">Catalyzes the reversible phosphorylation of pyruvate and phosphate.</text>
</comment>
<dbReference type="Gene3D" id="3.30.1490.20">
    <property type="entry name" value="ATP-grasp fold, A domain"/>
    <property type="match status" value="1"/>
</dbReference>
<dbReference type="PIRSF" id="PIRSF000853">
    <property type="entry name" value="PPDK"/>
    <property type="match status" value="1"/>
</dbReference>
<feature type="binding site" evidence="15">
    <location>
        <position position="756"/>
    </location>
    <ligand>
        <name>Mg(2+)</name>
        <dbReference type="ChEBI" id="CHEBI:18420"/>
    </ligand>
</feature>
<dbReference type="InterPro" id="IPR013815">
    <property type="entry name" value="ATP_grasp_subdomain_1"/>
</dbReference>
<comment type="caution">
    <text evidence="20">The sequence shown here is derived from an EMBL/GenBank/DDBJ whole genome shotgun (WGS) entry which is preliminary data.</text>
</comment>
<evidence type="ECO:0000259" key="17">
    <source>
        <dbReference type="Pfam" id="PF00391"/>
    </source>
</evidence>
<feature type="binding site" evidence="14">
    <location>
        <position position="778"/>
    </location>
    <ligand>
        <name>substrate</name>
    </ligand>
</feature>
<dbReference type="InterPro" id="IPR015813">
    <property type="entry name" value="Pyrv/PenolPyrv_kinase-like_dom"/>
</dbReference>
<dbReference type="SUPFAM" id="SSF52009">
    <property type="entry name" value="Phosphohistidine domain"/>
    <property type="match status" value="1"/>
</dbReference>
<dbReference type="EMBL" id="SJST01000010">
    <property type="protein sequence ID" value="TCD11289.1"/>
    <property type="molecule type" value="Genomic_DNA"/>
</dbReference>
<keyword evidence="21" id="KW-1185">Reference proteome</keyword>
<dbReference type="GO" id="GO:0016301">
    <property type="term" value="F:kinase activity"/>
    <property type="evidence" value="ECO:0007669"/>
    <property type="project" value="UniProtKB-UniRule"/>
</dbReference>
<evidence type="ECO:0000256" key="4">
    <source>
        <dbReference type="ARBA" id="ARBA00011994"/>
    </source>
</evidence>
<evidence type="ECO:0000256" key="16">
    <source>
        <dbReference type="SAM" id="MobiDB-lite"/>
    </source>
</evidence>
<dbReference type="SUPFAM" id="SSF51621">
    <property type="entry name" value="Phosphoenolpyruvate/pyruvate domain"/>
    <property type="match status" value="1"/>
</dbReference>
<evidence type="ECO:0000256" key="2">
    <source>
        <dbReference type="ARBA" id="ARBA00003144"/>
    </source>
</evidence>
<dbReference type="InterPro" id="IPR040442">
    <property type="entry name" value="Pyrv_kinase-like_dom_sf"/>
</dbReference>
<evidence type="ECO:0000256" key="5">
    <source>
        <dbReference type="ARBA" id="ARBA00020138"/>
    </source>
</evidence>
<accession>A0A4R0P3S0</accession>
<dbReference type="AlphaFoldDB" id="A0A4R0P3S0"/>
<feature type="binding site" evidence="14">
    <location>
        <position position="777"/>
    </location>
    <ligand>
        <name>substrate</name>
    </ligand>
</feature>
<evidence type="ECO:0000256" key="3">
    <source>
        <dbReference type="ARBA" id="ARBA00007837"/>
    </source>
</evidence>
<feature type="domain" description="Pyruvate phosphate dikinase AMP/ATP-binding" evidence="18">
    <location>
        <begin position="316"/>
        <end position="368"/>
    </location>
</feature>
<dbReference type="RefSeq" id="WP_131571584.1">
    <property type="nucleotide sequence ID" value="NZ_JAINFK010000002.1"/>
</dbReference>
<feature type="active site" description="Tele-phosphohistidine intermediate" evidence="13">
    <location>
        <position position="466"/>
    </location>
</feature>
<evidence type="ECO:0000256" key="10">
    <source>
        <dbReference type="ARBA" id="ARBA00022840"/>
    </source>
</evidence>
<dbReference type="Pfam" id="PF00391">
    <property type="entry name" value="PEP-utilizers"/>
    <property type="match status" value="1"/>
</dbReference>
<evidence type="ECO:0000256" key="15">
    <source>
        <dbReference type="PIRSR" id="PIRSR000853-3"/>
    </source>
</evidence>
<dbReference type="Gene3D" id="1.10.189.10">
    <property type="entry name" value="Pyruvate Phosphate Dikinase, domain 2"/>
    <property type="match status" value="1"/>
</dbReference>
<dbReference type="PANTHER" id="PTHR22931:SF9">
    <property type="entry name" value="PYRUVATE, PHOSPHATE DIKINASE 1, CHLOROPLASTIC"/>
    <property type="match status" value="1"/>
</dbReference>
<dbReference type="Pfam" id="PF01326">
    <property type="entry name" value="PPDK_N"/>
    <property type="match status" value="2"/>
</dbReference>
<proteinExistence type="inferred from homology"/>
<dbReference type="InterPro" id="IPR008279">
    <property type="entry name" value="PEP-util_enz_mobile_dom"/>
</dbReference>
<evidence type="ECO:0000256" key="9">
    <source>
        <dbReference type="ARBA" id="ARBA00022777"/>
    </source>
</evidence>
<evidence type="ECO:0000256" key="7">
    <source>
        <dbReference type="ARBA" id="ARBA00022723"/>
    </source>
</evidence>
<evidence type="ECO:0000256" key="14">
    <source>
        <dbReference type="PIRSR" id="PIRSR000853-2"/>
    </source>
</evidence>
<feature type="region of interest" description="Disordered" evidence="16">
    <location>
        <begin position="282"/>
        <end position="301"/>
    </location>
</feature>